<dbReference type="STRING" id="1284197.S8A1B9"/>
<dbReference type="eggNOG" id="ENOG502S2WH">
    <property type="taxonomic scope" value="Eukaryota"/>
</dbReference>
<dbReference type="EMBL" id="AQGS01000893">
    <property type="protein sequence ID" value="EPS36499.1"/>
    <property type="molecule type" value="Genomic_DNA"/>
</dbReference>
<proteinExistence type="predicted"/>
<feature type="region of interest" description="Disordered" evidence="2">
    <location>
        <begin position="1"/>
        <end position="89"/>
    </location>
</feature>
<protein>
    <submittedName>
        <fullName evidence="3">Uncharacterized protein</fullName>
    </submittedName>
</protein>
<comment type="caution">
    <text evidence="3">The sequence shown here is derived from an EMBL/GenBank/DDBJ whole genome shotgun (WGS) entry which is preliminary data.</text>
</comment>
<dbReference type="Proteomes" id="UP000015100">
    <property type="component" value="Unassembled WGS sequence"/>
</dbReference>
<reference evidence="3 4" key="1">
    <citation type="journal article" date="2013" name="PLoS Genet.">
        <title>Genomic mechanisms accounting for the adaptation to parasitism in nematode-trapping fungi.</title>
        <authorList>
            <person name="Meerupati T."/>
            <person name="Andersson K.M."/>
            <person name="Friman E."/>
            <person name="Kumar D."/>
            <person name="Tunlid A."/>
            <person name="Ahren D."/>
        </authorList>
    </citation>
    <scope>NUCLEOTIDE SEQUENCE [LARGE SCALE GENOMIC DNA]</scope>
    <source>
        <strain evidence="3 4">CBS 200.50</strain>
    </source>
</reference>
<feature type="coiled-coil region" evidence="1">
    <location>
        <begin position="283"/>
        <end position="401"/>
    </location>
</feature>
<organism evidence="3 4">
    <name type="scientific">Dactylellina haptotyla (strain CBS 200.50)</name>
    <name type="common">Nematode-trapping fungus</name>
    <name type="synonym">Monacrosporium haptotylum</name>
    <dbReference type="NCBI Taxonomy" id="1284197"/>
    <lineage>
        <taxon>Eukaryota</taxon>
        <taxon>Fungi</taxon>
        <taxon>Dikarya</taxon>
        <taxon>Ascomycota</taxon>
        <taxon>Pezizomycotina</taxon>
        <taxon>Orbiliomycetes</taxon>
        <taxon>Orbiliales</taxon>
        <taxon>Orbiliaceae</taxon>
        <taxon>Dactylellina</taxon>
    </lineage>
</organism>
<dbReference type="OrthoDB" id="5413982at2759"/>
<feature type="compositionally biased region" description="Basic and acidic residues" evidence="2">
    <location>
        <begin position="1"/>
        <end position="22"/>
    </location>
</feature>
<evidence type="ECO:0000313" key="3">
    <source>
        <dbReference type="EMBL" id="EPS36499.1"/>
    </source>
</evidence>
<evidence type="ECO:0000256" key="2">
    <source>
        <dbReference type="SAM" id="MobiDB-lite"/>
    </source>
</evidence>
<gene>
    <name evidence="3" type="ORF">H072_9978</name>
</gene>
<evidence type="ECO:0000313" key="4">
    <source>
        <dbReference type="Proteomes" id="UP000015100"/>
    </source>
</evidence>
<dbReference type="OMA" id="KERYHER"/>
<sequence length="522" mass="58211">MTDSDEKAEKLAAARKRFEELKRKKQPGKKAANTPQKGVNEIDSTATSEKITDSISADASESITKAPGPSSSGDPAVVSDETPVRHETVPVEEIPPLFKQDTFEESNTHGRITTSAVESQPEFGIPGNDGLLETLPEIYRKQASVIDELRAEKLQLLDEIRILRVKAEGTGKLMVERDKTIEDMAAMSEELDSLKEKIGLEQATSREGVGEKAEAVSLSRQISHLQSQLAQREKTILEIRRGSDLSLPPRLEENLRMKEEQLEGMSVELSELHAALETSVSSSTQLTQERNALTEQLKSMETELGEVKSSAAILERKLSHATDSLATDSAKSSAYETKYRAQDETISNLKKRVAELLKTIDHLTSSNHEFQATQKDSDTRCRELEKRLHIAQRENAGMQVRLAELKSSVLRNPRGVGHQNTPLGKKPPTDLVDEDCTGSFLDVDLLPSVNTNISQASPILVDGINETRRLPYDSPQTKERYHERQVLSNQIREELESWRGYKLNIVDIYSAQSDIYSRVFNI</sequence>
<reference evidence="4" key="2">
    <citation type="submission" date="2013-04" db="EMBL/GenBank/DDBJ databases">
        <title>Genomic mechanisms accounting for the adaptation to parasitism in nematode-trapping fungi.</title>
        <authorList>
            <person name="Ahren D.G."/>
        </authorList>
    </citation>
    <scope>NUCLEOTIDE SEQUENCE [LARGE SCALE GENOMIC DNA]</scope>
    <source>
        <strain evidence="4">CBS 200.50</strain>
    </source>
</reference>
<feature type="compositionally biased region" description="Polar residues" evidence="2">
    <location>
        <begin position="33"/>
        <end position="73"/>
    </location>
</feature>
<dbReference type="HOGENOM" id="CLU_498761_0_0_1"/>
<name>S8A1B9_DACHA</name>
<feature type="coiled-coil region" evidence="1">
    <location>
        <begin position="146"/>
        <end position="204"/>
    </location>
</feature>
<dbReference type="Gene3D" id="1.10.287.1490">
    <property type="match status" value="1"/>
</dbReference>
<keyword evidence="1" id="KW-0175">Coiled coil</keyword>
<dbReference type="SUPFAM" id="SSF57997">
    <property type="entry name" value="Tropomyosin"/>
    <property type="match status" value="1"/>
</dbReference>
<accession>S8A1B9</accession>
<dbReference type="AlphaFoldDB" id="S8A1B9"/>
<keyword evidence="4" id="KW-1185">Reference proteome</keyword>
<evidence type="ECO:0000256" key="1">
    <source>
        <dbReference type="SAM" id="Coils"/>
    </source>
</evidence>